<proteinExistence type="predicted"/>
<feature type="compositionally biased region" description="Polar residues" evidence="1">
    <location>
        <begin position="167"/>
        <end position="179"/>
    </location>
</feature>
<evidence type="ECO:0000313" key="2">
    <source>
        <dbReference type="EMBL" id="CAB4158970.1"/>
    </source>
</evidence>
<accession>A0A6J5NGT3</accession>
<reference evidence="2" key="1">
    <citation type="submission" date="2020-04" db="EMBL/GenBank/DDBJ databases">
        <authorList>
            <person name="Chiriac C."/>
            <person name="Salcher M."/>
            <person name="Ghai R."/>
            <person name="Kavagutti S V."/>
        </authorList>
    </citation>
    <scope>NUCLEOTIDE SEQUENCE</scope>
</reference>
<name>A0A6J5NGT3_9CAUD</name>
<sequence length="187" mass="20762">MTPVEVSEVLAYASAAHPYISLSKETVAVYADLLADLDYEATKRAVRRLSASNERFPSPAIIRKEVARLAGVLPPDASDALAEVLTQMERHSRQIGIEPWSHPIVEEVVRSLGGLYRFRMSEQPDTLRAHFLRVYDKATEKHERATVLSRGANEIGLPNETKRAITENSSQARNNSSETHAIEAEAI</sequence>
<organism evidence="2">
    <name type="scientific">uncultured Caudovirales phage</name>
    <dbReference type="NCBI Taxonomy" id="2100421"/>
    <lineage>
        <taxon>Viruses</taxon>
        <taxon>Duplodnaviria</taxon>
        <taxon>Heunggongvirae</taxon>
        <taxon>Uroviricota</taxon>
        <taxon>Caudoviricetes</taxon>
        <taxon>Peduoviridae</taxon>
        <taxon>Maltschvirus</taxon>
        <taxon>Maltschvirus maltsch</taxon>
    </lineage>
</organism>
<dbReference type="Gene3D" id="1.10.8.200">
    <property type="entry name" value="Replisome organizer (g39p helicase loader/inhibitor protein)"/>
    <property type="match status" value="1"/>
</dbReference>
<protein>
    <submittedName>
        <fullName evidence="2">Replicative helicase inhibitor G39P, N-terminal</fullName>
    </submittedName>
</protein>
<gene>
    <name evidence="2" type="ORF">UFOVP711_40</name>
</gene>
<feature type="region of interest" description="Disordered" evidence="1">
    <location>
        <begin position="167"/>
        <end position="187"/>
    </location>
</feature>
<dbReference type="EMBL" id="LR796677">
    <property type="protein sequence ID" value="CAB4158970.1"/>
    <property type="molecule type" value="Genomic_DNA"/>
</dbReference>
<evidence type="ECO:0000256" key="1">
    <source>
        <dbReference type="SAM" id="MobiDB-lite"/>
    </source>
</evidence>